<dbReference type="Gene3D" id="3.40.50.2000">
    <property type="entry name" value="Glycogen Phosphorylase B"/>
    <property type="match status" value="2"/>
</dbReference>
<dbReference type="PANTHER" id="PTHR45947:SF3">
    <property type="entry name" value="SULFOQUINOVOSYL TRANSFERASE SQD2"/>
    <property type="match status" value="1"/>
</dbReference>
<evidence type="ECO:0000313" key="4">
    <source>
        <dbReference type="Proteomes" id="UP001597068"/>
    </source>
</evidence>
<gene>
    <name evidence="3" type="ORF">ACFQ04_01905</name>
</gene>
<dbReference type="InterPro" id="IPR050194">
    <property type="entry name" value="Glycosyltransferase_grp1"/>
</dbReference>
<dbReference type="EMBL" id="JBHTIL010000001">
    <property type="protein sequence ID" value="MFD0924482.1"/>
    <property type="molecule type" value="Genomic_DNA"/>
</dbReference>
<dbReference type="RefSeq" id="WP_253647488.1">
    <property type="nucleotide sequence ID" value="NZ_BAAAMO010000002.1"/>
</dbReference>
<evidence type="ECO:0000256" key="1">
    <source>
        <dbReference type="ARBA" id="ARBA00022679"/>
    </source>
</evidence>
<evidence type="ECO:0000313" key="3">
    <source>
        <dbReference type="EMBL" id="MFD0924482.1"/>
    </source>
</evidence>
<keyword evidence="3" id="KW-0328">Glycosyltransferase</keyword>
<dbReference type="Pfam" id="PF00534">
    <property type="entry name" value="Glycos_transf_1"/>
    <property type="match status" value="1"/>
</dbReference>
<evidence type="ECO:0000259" key="2">
    <source>
        <dbReference type="Pfam" id="PF00534"/>
    </source>
</evidence>
<reference evidence="4" key="1">
    <citation type="journal article" date="2019" name="Int. J. Syst. Evol. Microbiol.">
        <title>The Global Catalogue of Microorganisms (GCM) 10K type strain sequencing project: providing services to taxonomists for standard genome sequencing and annotation.</title>
        <authorList>
            <consortium name="The Broad Institute Genomics Platform"/>
            <consortium name="The Broad Institute Genome Sequencing Center for Infectious Disease"/>
            <person name="Wu L."/>
            <person name="Ma J."/>
        </authorList>
    </citation>
    <scope>NUCLEOTIDE SEQUENCE [LARGE SCALE GENOMIC DNA]</scope>
    <source>
        <strain evidence="4">CCUG 50873</strain>
    </source>
</reference>
<dbReference type="EC" id="2.4.-.-" evidence="3"/>
<dbReference type="InterPro" id="IPR001296">
    <property type="entry name" value="Glyco_trans_1"/>
</dbReference>
<name>A0ABW3G1E8_9NOCA</name>
<dbReference type="GO" id="GO:0016757">
    <property type="term" value="F:glycosyltransferase activity"/>
    <property type="evidence" value="ECO:0007669"/>
    <property type="project" value="UniProtKB-KW"/>
</dbReference>
<protein>
    <submittedName>
        <fullName evidence="3">Glycosyltransferase</fullName>
        <ecNumber evidence="3">2.4.-.-</ecNumber>
    </submittedName>
</protein>
<keyword evidence="4" id="KW-1185">Reference proteome</keyword>
<organism evidence="3 4">
    <name type="scientific">Williamsia deligens</name>
    <dbReference type="NCBI Taxonomy" id="321325"/>
    <lineage>
        <taxon>Bacteria</taxon>
        <taxon>Bacillati</taxon>
        <taxon>Actinomycetota</taxon>
        <taxon>Actinomycetes</taxon>
        <taxon>Mycobacteriales</taxon>
        <taxon>Nocardiaceae</taxon>
        <taxon>Williamsia</taxon>
    </lineage>
</organism>
<comment type="caution">
    <text evidence="3">The sequence shown here is derived from an EMBL/GenBank/DDBJ whole genome shotgun (WGS) entry which is preliminary data.</text>
</comment>
<proteinExistence type="predicted"/>
<accession>A0ABW3G1E8</accession>
<keyword evidence="1 3" id="KW-0808">Transferase</keyword>
<dbReference type="SUPFAM" id="SSF53756">
    <property type="entry name" value="UDP-Glycosyltransferase/glycogen phosphorylase"/>
    <property type="match status" value="1"/>
</dbReference>
<dbReference type="PANTHER" id="PTHR45947">
    <property type="entry name" value="SULFOQUINOVOSYL TRANSFERASE SQD2"/>
    <property type="match status" value="1"/>
</dbReference>
<dbReference type="Proteomes" id="UP001597068">
    <property type="component" value="Unassembled WGS sequence"/>
</dbReference>
<feature type="domain" description="Glycosyl transferase family 1" evidence="2">
    <location>
        <begin position="216"/>
        <end position="350"/>
    </location>
</feature>
<sequence length="385" mass="41457">MTSAPESSPAADRGATRRVAVVHERLTEIAGSEHVVEQLALEWPEGSVHAPIAREQGIPRDLPSPPRTTWLNGLYRGLGHRSYAPTLPLMPLAFRHMDLRGPGGDPEVVVTSHHAFATQVVHATDAPVIAYVHSPARWAWDPSLRAGEGGGAVGAGILTALSVVARRCEVGAAPRLHTIVANSSAVAGRVHDWWGRDAVVVHPPVDTEGFTPDPAVEREDFFLLAGRLVPYKRPDLAIRAVARADVPLVVAGDGRAMEACRAIAGPKTTFLGRVPHDQLLDLHRRTRALLMPGIEDFGIVPVESMATGTPVIALGEGGALDSVRPGETGLLVDPGTDDEIVDRFASAMRDFDPAAFDRDAIRRWAEGFSRAEFRRRMREVVDAAI</sequence>